<dbReference type="Pfam" id="PF06475">
    <property type="entry name" value="Glycolipid_bind"/>
    <property type="match status" value="1"/>
</dbReference>
<dbReference type="EMBL" id="JBHUEN010000043">
    <property type="protein sequence ID" value="MFD1882727.1"/>
    <property type="molecule type" value="Genomic_DNA"/>
</dbReference>
<dbReference type="InterPro" id="IPR009467">
    <property type="entry name" value="Glycolipid-bd_prot_put"/>
</dbReference>
<protein>
    <submittedName>
        <fullName evidence="1">Glycolipid-binding domain-containing protein</fullName>
    </submittedName>
</protein>
<reference evidence="2" key="1">
    <citation type="journal article" date="2019" name="Int. J. Syst. Evol. Microbiol.">
        <title>The Global Catalogue of Microorganisms (GCM) 10K type strain sequencing project: providing services to taxonomists for standard genome sequencing and annotation.</title>
        <authorList>
            <consortium name="The Broad Institute Genomics Platform"/>
            <consortium name="The Broad Institute Genome Sequencing Center for Infectious Disease"/>
            <person name="Wu L."/>
            <person name="Ma J."/>
        </authorList>
    </citation>
    <scope>NUCLEOTIDE SEQUENCE [LARGE SCALE GENOMIC DNA]</scope>
    <source>
        <strain evidence="2">CCUG 56029</strain>
    </source>
</reference>
<name>A0ABW4R902_9RHOB</name>
<keyword evidence="2" id="KW-1185">Reference proteome</keyword>
<evidence type="ECO:0000313" key="2">
    <source>
        <dbReference type="Proteomes" id="UP001597213"/>
    </source>
</evidence>
<organism evidence="1 2">
    <name type="scientific">Paracoccus pacificus</name>
    <dbReference type="NCBI Taxonomy" id="1463598"/>
    <lineage>
        <taxon>Bacteria</taxon>
        <taxon>Pseudomonadati</taxon>
        <taxon>Pseudomonadota</taxon>
        <taxon>Alphaproteobacteria</taxon>
        <taxon>Rhodobacterales</taxon>
        <taxon>Paracoccaceae</taxon>
        <taxon>Paracoccus</taxon>
    </lineage>
</organism>
<accession>A0ABW4R902</accession>
<sequence length="188" mass="20989">MAVHVHWRRLQDGGTDACRLASHNTGWRLEGAAIWQGRGTGSCIAYRIVTDGQWRTQLAEIAGWSRGHAIRERITRDHTGWMVNGMPIGITAAQDVDLGFTPATNTLTIRRLALVDGQEIALTAAWLDPDDWQVKPLEQAYRRVGARYAYRSPAHGYHAMLTVDPSGIVTDYPELWRAELLTEGPEES</sequence>
<dbReference type="Proteomes" id="UP001597213">
    <property type="component" value="Unassembled WGS sequence"/>
</dbReference>
<gene>
    <name evidence="1" type="ORF">ACFSCT_13465</name>
</gene>
<dbReference type="RefSeq" id="WP_379143511.1">
    <property type="nucleotide sequence ID" value="NZ_JBHUEN010000043.1"/>
</dbReference>
<proteinExistence type="predicted"/>
<comment type="caution">
    <text evidence="1">The sequence shown here is derived from an EMBL/GenBank/DDBJ whole genome shotgun (WGS) entry which is preliminary data.</text>
</comment>
<evidence type="ECO:0000313" key="1">
    <source>
        <dbReference type="EMBL" id="MFD1882727.1"/>
    </source>
</evidence>
<dbReference type="SUPFAM" id="SSF159275">
    <property type="entry name" value="PA1994-like"/>
    <property type="match status" value="1"/>
</dbReference>